<keyword evidence="2" id="KW-0472">Membrane</keyword>
<keyword evidence="2" id="KW-0812">Transmembrane</keyword>
<feature type="transmembrane region" description="Helical" evidence="2">
    <location>
        <begin position="101"/>
        <end position="121"/>
    </location>
</feature>
<evidence type="ECO:0000256" key="2">
    <source>
        <dbReference type="SAM" id="Phobius"/>
    </source>
</evidence>
<proteinExistence type="predicted"/>
<organism evidence="3 4">
    <name type="scientific">Candidatus Liptonbacteria bacterium RIFCSPLOWO2_01_FULL_52_25</name>
    <dbReference type="NCBI Taxonomy" id="1798650"/>
    <lineage>
        <taxon>Bacteria</taxon>
        <taxon>Candidatus Liptoniibacteriota</taxon>
    </lineage>
</organism>
<evidence type="ECO:0000313" key="3">
    <source>
        <dbReference type="EMBL" id="OGY99711.1"/>
    </source>
</evidence>
<protein>
    <submittedName>
        <fullName evidence="3">Uncharacterized protein</fullName>
    </submittedName>
</protein>
<dbReference type="EMBL" id="MHLA01000013">
    <property type="protein sequence ID" value="OGY99711.1"/>
    <property type="molecule type" value="Genomic_DNA"/>
</dbReference>
<comment type="caution">
    <text evidence="3">The sequence shown here is derived from an EMBL/GenBank/DDBJ whole genome shotgun (WGS) entry which is preliminary data.</text>
</comment>
<evidence type="ECO:0000256" key="1">
    <source>
        <dbReference type="SAM" id="MobiDB-lite"/>
    </source>
</evidence>
<evidence type="ECO:0000313" key="4">
    <source>
        <dbReference type="Proteomes" id="UP000178880"/>
    </source>
</evidence>
<dbReference type="Proteomes" id="UP000178880">
    <property type="component" value="Unassembled WGS sequence"/>
</dbReference>
<name>A0A1G2CES6_9BACT</name>
<keyword evidence="2" id="KW-1133">Transmembrane helix</keyword>
<accession>A0A1G2CES6</accession>
<sequence>MGAGQVSRLLYFGEESQRVTIFIYMPDQSWNSSRSSSSSRLPDLGPSVPAPPPEVKVRTLRSDLASLSQSGGMRAEFKSVAAPVVAKEDGMSSEVVATNKIKTIVAVVVALALIVGVGFFAHKLFFGDVSRNPSLLPISPSPSAKPSGAASFVHASVFKQPADQVLALTIPSGSVENAAELETFNQRMFRALNGTKPSSVLLEVNVKDESGADLPLADILRAGDMEVIDPAFFAAHFNPDGSLFVYKDARGFWPGFVFALNPADNWLFVKDDVARLEDSPKVANFFLTAPGVPAAQNFKDAIIKDAAAENQSVRRLEFSIPGAVFIYGWFRNALIISTSEDGLREAIGRL</sequence>
<gene>
    <name evidence="3" type="ORF">A2945_01785</name>
</gene>
<reference evidence="3 4" key="1">
    <citation type="journal article" date="2016" name="Nat. Commun.">
        <title>Thousands of microbial genomes shed light on interconnected biogeochemical processes in an aquifer system.</title>
        <authorList>
            <person name="Anantharaman K."/>
            <person name="Brown C.T."/>
            <person name="Hug L.A."/>
            <person name="Sharon I."/>
            <person name="Castelle C.J."/>
            <person name="Probst A.J."/>
            <person name="Thomas B.C."/>
            <person name="Singh A."/>
            <person name="Wilkins M.J."/>
            <person name="Karaoz U."/>
            <person name="Brodie E.L."/>
            <person name="Williams K.H."/>
            <person name="Hubbard S.S."/>
            <person name="Banfield J.F."/>
        </authorList>
    </citation>
    <scope>NUCLEOTIDE SEQUENCE [LARGE SCALE GENOMIC DNA]</scope>
</reference>
<dbReference type="AlphaFoldDB" id="A0A1G2CES6"/>
<dbReference type="STRING" id="1798650.A2945_01785"/>
<feature type="region of interest" description="Disordered" evidence="1">
    <location>
        <begin position="29"/>
        <end position="53"/>
    </location>
</feature>